<accession>A0A401ICI4</accession>
<dbReference type="PANTHER" id="PTHR30258:SF2">
    <property type="entry name" value="COMG OPERON PROTEIN 1"/>
    <property type="match status" value="1"/>
</dbReference>
<dbReference type="GO" id="GO:0005886">
    <property type="term" value="C:plasma membrane"/>
    <property type="evidence" value="ECO:0007669"/>
    <property type="project" value="TreeGrafter"/>
</dbReference>
<dbReference type="SUPFAM" id="SSF52540">
    <property type="entry name" value="P-loop containing nucleoside triphosphate hydrolases"/>
    <property type="match status" value="1"/>
</dbReference>
<dbReference type="InterPro" id="IPR001482">
    <property type="entry name" value="T2SS/T4SS_dom"/>
</dbReference>
<gene>
    <name evidence="6" type="ORF">AsFPU1_0337</name>
</gene>
<dbReference type="PANTHER" id="PTHR30258">
    <property type="entry name" value="TYPE II SECRETION SYSTEM PROTEIN GSPE-RELATED"/>
    <property type="match status" value="1"/>
</dbReference>
<dbReference type="Gene3D" id="3.30.450.90">
    <property type="match status" value="1"/>
</dbReference>
<dbReference type="Pfam" id="PF00437">
    <property type="entry name" value="T2SSE"/>
    <property type="match status" value="1"/>
</dbReference>
<dbReference type="GO" id="GO:0005524">
    <property type="term" value="F:ATP binding"/>
    <property type="evidence" value="ECO:0007669"/>
    <property type="project" value="UniProtKB-KW"/>
</dbReference>
<dbReference type="Gene3D" id="3.40.50.300">
    <property type="entry name" value="P-loop containing nucleotide triphosphate hydrolases"/>
    <property type="match status" value="1"/>
</dbReference>
<evidence type="ECO:0000313" key="6">
    <source>
        <dbReference type="EMBL" id="GBF78946.1"/>
    </source>
</evidence>
<dbReference type="EMBL" id="BDQK01000001">
    <property type="protein sequence ID" value="GBF78946.1"/>
    <property type="molecule type" value="Genomic_DNA"/>
</dbReference>
<dbReference type="RefSeq" id="WP_124977650.1">
    <property type="nucleotide sequence ID" value="NZ_BDQK01000001.1"/>
</dbReference>
<protein>
    <submittedName>
        <fullName evidence="6">General secretion pathway protein E</fullName>
    </submittedName>
</protein>
<keyword evidence="2" id="KW-0547">Nucleotide-binding</keyword>
<keyword evidence="7" id="KW-1185">Reference proteome</keyword>
<reference evidence="7" key="1">
    <citation type="submission" date="2017-05" db="EMBL/GenBank/DDBJ databases">
        <title>Physiological properties and genetic analysis related to exopolysaccharide production of fresh-water unicellular cyanobacterium Aphanothece sacrum, Suizenji Nori, that has been cultured as a food source in Japan.</title>
        <authorList>
            <person name="Kanesaki Y."/>
            <person name="Yoshikawa S."/>
            <person name="Ohki K."/>
        </authorList>
    </citation>
    <scope>NUCLEOTIDE SEQUENCE [LARGE SCALE GENOMIC DNA]</scope>
    <source>
        <strain evidence="7">FPU1</strain>
    </source>
</reference>
<organism evidence="6 7">
    <name type="scientific">Aphanothece sacrum FPU1</name>
    <dbReference type="NCBI Taxonomy" id="1920663"/>
    <lineage>
        <taxon>Bacteria</taxon>
        <taxon>Bacillati</taxon>
        <taxon>Cyanobacteriota</taxon>
        <taxon>Cyanophyceae</taxon>
        <taxon>Oscillatoriophycideae</taxon>
        <taxon>Chroococcales</taxon>
        <taxon>Aphanothecaceae</taxon>
        <taxon>Aphanothece</taxon>
    </lineage>
</organism>
<comment type="caution">
    <text evidence="6">The sequence shown here is derived from an EMBL/GenBank/DDBJ whole genome shotgun (WGS) entry which is preliminary data.</text>
</comment>
<evidence type="ECO:0000313" key="7">
    <source>
        <dbReference type="Proteomes" id="UP000287247"/>
    </source>
</evidence>
<evidence type="ECO:0000259" key="5">
    <source>
        <dbReference type="Pfam" id="PF05157"/>
    </source>
</evidence>
<evidence type="ECO:0000256" key="3">
    <source>
        <dbReference type="ARBA" id="ARBA00022840"/>
    </source>
</evidence>
<feature type="domain" description="Bacterial type II secretion system protein E" evidence="4">
    <location>
        <begin position="213"/>
        <end position="617"/>
    </location>
</feature>
<evidence type="ECO:0000259" key="4">
    <source>
        <dbReference type="Pfam" id="PF00437"/>
    </source>
</evidence>
<sequence>MVLSNDSSHSLSSFGNQLIQSGYITLPRMQQAWVESHQSGRPLLETLQQITGKPLPSSLLEEYKQQHLFTLKVFHGIEFIDLGSESIDPEQIDYLIKSFIPVDICYRYQLIPLKTAQETTDSLLVAMVNPSHEEAQEKVTEILSSHNMTWQRVGIILEDFEQLIEPYVPEKPVSQKCVERNHDRTIVDLTEVLEDTAPPIPKSSPEELSKLNEAQATPVVTLVNKLLAKAVEGKATAIHLEPEENFLSIRCRQGETLQPLIDPLPKKVAGPIISRLKLMAELDINEDTIAQKGRIRKSGGGRTIYFFVETFPTFYGEKVIVRVLDSAIKPLSLLELMPDVSVRMAFEDMARLCEGLLLVTGATSKNLVSLLYGLLSEQNPQERKIGTVEESLRHILPGINQIEVDSHEPTDYLPILQSFEQEDLDVVMVDSLSDASVVETVVERTSRNCLILASLEASDGASAIAHLSQQVSPALLADSLIGVVHEHTLRRLCPTCRSIYEPSLANLTRFAIPETEKNSIYQARCLNEEAVEQARLKGRLCRQCNGQGYHGYVKLYEVIEITPSLKQAMLSHSRSETGQEVDRETSLQEAILQSHKISPISAGLELVYQGQTSLEELVQFLPNHSQETMVNDDFTLLPVYVTRRLEALEKLLLAVTQEFYQLKEALQPITISNEEKKPIASLLDEPSFEEDKRWEEFDKDFDGTQETITGEFFCYEELSDPGEWDELKRELEPDKETIAINFPQAHISENVDFFNPFNSVPDPW</sequence>
<evidence type="ECO:0000256" key="2">
    <source>
        <dbReference type="ARBA" id="ARBA00022741"/>
    </source>
</evidence>
<feature type="domain" description="Type II secretion system protein GspE N-terminal" evidence="5">
    <location>
        <begin position="75"/>
        <end position="165"/>
    </location>
</feature>
<proteinExistence type="inferred from homology"/>
<comment type="similarity">
    <text evidence="1">Belongs to the GSP E family.</text>
</comment>
<dbReference type="InterPro" id="IPR037257">
    <property type="entry name" value="T2SS_E_N_sf"/>
</dbReference>
<dbReference type="Proteomes" id="UP000287247">
    <property type="component" value="Unassembled WGS sequence"/>
</dbReference>
<dbReference type="InterPro" id="IPR007831">
    <property type="entry name" value="T2SS_GspE_N"/>
</dbReference>
<dbReference type="AlphaFoldDB" id="A0A401ICI4"/>
<dbReference type="SUPFAM" id="SSF160246">
    <property type="entry name" value="EspE N-terminal domain-like"/>
    <property type="match status" value="1"/>
</dbReference>
<keyword evidence="3" id="KW-0067">ATP-binding</keyword>
<evidence type="ECO:0000256" key="1">
    <source>
        <dbReference type="ARBA" id="ARBA00006611"/>
    </source>
</evidence>
<dbReference type="InterPro" id="IPR027417">
    <property type="entry name" value="P-loop_NTPase"/>
</dbReference>
<name>A0A401ICI4_APHSA</name>
<dbReference type="GO" id="GO:0016887">
    <property type="term" value="F:ATP hydrolysis activity"/>
    <property type="evidence" value="ECO:0007669"/>
    <property type="project" value="TreeGrafter"/>
</dbReference>
<dbReference type="OrthoDB" id="428381at2"/>
<dbReference type="Pfam" id="PF05157">
    <property type="entry name" value="MshEN"/>
    <property type="match status" value="1"/>
</dbReference>